<evidence type="ECO:0000256" key="4">
    <source>
        <dbReference type="ARBA" id="ARBA00022448"/>
    </source>
</evidence>
<feature type="compositionally biased region" description="Polar residues" evidence="7">
    <location>
        <begin position="135"/>
        <end position="145"/>
    </location>
</feature>
<dbReference type="eggNOG" id="ENOG502SGUN">
    <property type="taxonomic scope" value="Eukaryota"/>
</dbReference>
<feature type="domain" description="Arb2" evidence="9">
    <location>
        <begin position="387"/>
        <end position="671"/>
    </location>
</feature>
<keyword evidence="4" id="KW-0813">Transport</keyword>
<sequence length="830" mass="92174">MEEPQYTVFIRVPIPRRGFVDPAPVSWDVAKDEALWKILSGHKEIDSDRFEVPVDFLVQQVAYLNERHQSHFRAQVRKATAAAKGSATQSPIPGSDLAGLGHLRTPSALSIRRDVSALRNESGTFASNAPARPTMSRNTSATTTVMRDGGGASPRTSNKPSLRAAEPAGRKRLSSLPMESPVPRSPRSPRSPEQPAAEIDKANSPGPADNSSSSSSDDDSMPVQSRIIRRPPRFGPQESYPPGYQPDEDDESEPAFQPYSAPLSSPDMSSTLKLQDRNKPRRNQKAVAKSPYHSQTSDSSASSPAMVLRPTKTRDANNATSVSPRQNAEPGSSEETHSISSSFSDLDAFQFSISSSDTYSKEKQRLLFITATMFRRLWSGLPPDAHFPSDLKGLGYFVNDQDEIRSIENPDNYFKFFLNRNPRICARQRFEFNHAMEAIIHKRLERQGLLKLRLPFGAWETEPHLPIFITPDLETRSRIVVIFGEPTHELGVLAGRVANGPGGIDEGSVIPVVRAVKLQKASGSDDTSPGILLANMGQTCWWPEGQRAITVTANNAVPLPSLVHRGVQHVPTIHDIPGNNSAEEHVKYVFNEVLSRWAGDKAIVDIIATGESCEIVERYLDGEGAWNIWGNRISTLVLLGPVYDSEGLKNEKFKDFMAKRARAYVLSHEPVGTPLAPPEGNSDRWIPSLGLPCLSSSEPMYTESIFVRARSHILSYLQELALDPDHENPPLVVPAVCPLPTTEQSWEEVPEGEKPIVIKSDPDELEVDIRQIKRWKQFEETGKAPETDEEMETEEMAIKEMKVEEMKVEEMKTEEMKTEEMKTEEIKAEP</sequence>
<accession>G9NT02</accession>
<organism evidence="10 11">
    <name type="scientific">Hypocrea atroviridis (strain ATCC 20476 / IMI 206040)</name>
    <name type="common">Trichoderma atroviride</name>
    <dbReference type="NCBI Taxonomy" id="452589"/>
    <lineage>
        <taxon>Eukaryota</taxon>
        <taxon>Fungi</taxon>
        <taxon>Dikarya</taxon>
        <taxon>Ascomycota</taxon>
        <taxon>Pezizomycotina</taxon>
        <taxon>Sordariomycetes</taxon>
        <taxon>Hypocreomycetidae</taxon>
        <taxon>Hypocreales</taxon>
        <taxon>Hypocreaceae</taxon>
        <taxon>Trichoderma</taxon>
    </lineage>
</organism>
<evidence type="ECO:0000256" key="1">
    <source>
        <dbReference type="ARBA" id="ARBA00004329"/>
    </source>
</evidence>
<dbReference type="Pfam" id="PF18388">
    <property type="entry name" value="ATG29_N"/>
    <property type="match status" value="1"/>
</dbReference>
<dbReference type="GO" id="GO:0015031">
    <property type="term" value="P:protein transport"/>
    <property type="evidence" value="ECO:0007669"/>
    <property type="project" value="UniProtKB-KW"/>
</dbReference>
<dbReference type="STRING" id="452589.G9NT02"/>
<dbReference type="Pfam" id="PF22749">
    <property type="entry name" value="Arb2"/>
    <property type="match status" value="1"/>
</dbReference>
<keyword evidence="11" id="KW-1185">Reference proteome</keyword>
<evidence type="ECO:0000256" key="3">
    <source>
        <dbReference type="ARBA" id="ARBA00013784"/>
    </source>
</evidence>
<name>G9NT02_HYPAI</name>
<feature type="domain" description="Atg29 N-terminal" evidence="8">
    <location>
        <begin position="6"/>
        <end position="48"/>
    </location>
</feature>
<dbReference type="GO" id="GO:0000045">
    <property type="term" value="P:autophagosome assembly"/>
    <property type="evidence" value="ECO:0007669"/>
    <property type="project" value="InterPro"/>
</dbReference>
<feature type="region of interest" description="Disordered" evidence="7">
    <location>
        <begin position="122"/>
        <end position="339"/>
    </location>
</feature>
<dbReference type="Proteomes" id="UP000005426">
    <property type="component" value="Unassembled WGS sequence"/>
</dbReference>
<comment type="subcellular location">
    <subcellularLocation>
        <location evidence="1">Preautophagosomal structure</location>
    </subcellularLocation>
</comment>
<dbReference type="OMA" id="RNPRICA"/>
<dbReference type="HOGENOM" id="CLU_353388_0_0_1"/>
<dbReference type="InterPro" id="IPR040666">
    <property type="entry name" value="Atg29_N"/>
</dbReference>
<dbReference type="InterPro" id="IPR039113">
    <property type="entry name" value="ATG29"/>
</dbReference>
<protein>
    <recommendedName>
        <fullName evidence="3">Autophagy-related protein 29</fullName>
    </recommendedName>
</protein>
<feature type="compositionally biased region" description="Low complexity" evidence="7">
    <location>
        <begin position="294"/>
        <end position="303"/>
    </location>
</feature>
<feature type="region of interest" description="Disordered" evidence="7">
    <location>
        <begin position="799"/>
        <end position="830"/>
    </location>
</feature>
<dbReference type="InterPro" id="IPR053858">
    <property type="entry name" value="Arb2_dom"/>
</dbReference>
<evidence type="ECO:0000313" key="11">
    <source>
        <dbReference type="Proteomes" id="UP000005426"/>
    </source>
</evidence>
<keyword evidence="6" id="KW-0072">Autophagy</keyword>
<proteinExistence type="inferred from homology"/>
<comment type="similarity">
    <text evidence="2">Belongs to the ATG29 family.</text>
</comment>
<evidence type="ECO:0000256" key="2">
    <source>
        <dbReference type="ARBA" id="ARBA00010082"/>
    </source>
</evidence>
<evidence type="ECO:0000256" key="5">
    <source>
        <dbReference type="ARBA" id="ARBA00022927"/>
    </source>
</evidence>
<dbReference type="InterPro" id="IPR039362">
    <property type="entry name" value="ATG29_sf"/>
</dbReference>
<evidence type="ECO:0000259" key="9">
    <source>
        <dbReference type="Pfam" id="PF22749"/>
    </source>
</evidence>
<dbReference type="Gene3D" id="1.10.10.2570">
    <property type="match status" value="1"/>
</dbReference>
<feature type="compositionally biased region" description="Polar residues" evidence="7">
    <location>
        <begin position="262"/>
        <end position="273"/>
    </location>
</feature>
<evidence type="ECO:0000259" key="8">
    <source>
        <dbReference type="Pfam" id="PF18388"/>
    </source>
</evidence>
<dbReference type="OrthoDB" id="421951at2759"/>
<evidence type="ECO:0000313" key="10">
    <source>
        <dbReference type="EMBL" id="EHK45852.1"/>
    </source>
</evidence>
<keyword evidence="5" id="KW-0653">Protein transport</keyword>
<comment type="caution">
    <text evidence="10">The sequence shown here is derived from an EMBL/GenBank/DDBJ whole genome shotgun (WGS) entry which is preliminary data.</text>
</comment>
<dbReference type="AlphaFoldDB" id="G9NT02"/>
<reference evidence="10 11" key="1">
    <citation type="journal article" date="2011" name="Genome Biol.">
        <title>Comparative genome sequence analysis underscores mycoparasitism as the ancestral life style of Trichoderma.</title>
        <authorList>
            <person name="Kubicek C.P."/>
            <person name="Herrera-Estrella A."/>
            <person name="Seidl-Seiboth V."/>
            <person name="Martinez D.A."/>
            <person name="Druzhinina I.S."/>
            <person name="Thon M."/>
            <person name="Zeilinger S."/>
            <person name="Casas-Flores S."/>
            <person name="Horwitz B.A."/>
            <person name="Mukherjee P.K."/>
            <person name="Mukherjee M."/>
            <person name="Kredics L."/>
            <person name="Alcaraz L.D."/>
            <person name="Aerts A."/>
            <person name="Antal Z."/>
            <person name="Atanasova L."/>
            <person name="Cervantes-Badillo M.G."/>
            <person name="Challacombe J."/>
            <person name="Chertkov O."/>
            <person name="McCluskey K."/>
            <person name="Coulpier F."/>
            <person name="Deshpande N."/>
            <person name="von Doehren H."/>
            <person name="Ebbole D.J."/>
            <person name="Esquivel-Naranjo E.U."/>
            <person name="Fekete E."/>
            <person name="Flipphi M."/>
            <person name="Glaser F."/>
            <person name="Gomez-Rodriguez E.Y."/>
            <person name="Gruber S."/>
            <person name="Han C."/>
            <person name="Henrissat B."/>
            <person name="Hermosa R."/>
            <person name="Hernandez-Onate M."/>
            <person name="Karaffa L."/>
            <person name="Kosti I."/>
            <person name="Le Crom S."/>
            <person name="Lindquist E."/>
            <person name="Lucas S."/>
            <person name="Luebeck M."/>
            <person name="Luebeck P.S."/>
            <person name="Margeot A."/>
            <person name="Metz B."/>
            <person name="Misra M."/>
            <person name="Nevalainen H."/>
            <person name="Omann M."/>
            <person name="Packer N."/>
            <person name="Perrone G."/>
            <person name="Uresti-Rivera E.E."/>
            <person name="Salamov A."/>
            <person name="Schmoll M."/>
            <person name="Seiboth B."/>
            <person name="Shapiro H."/>
            <person name="Sukno S."/>
            <person name="Tamayo-Ramos J.A."/>
            <person name="Tisch D."/>
            <person name="Wiest A."/>
            <person name="Wilkinson H.H."/>
            <person name="Zhang M."/>
            <person name="Coutinho P.M."/>
            <person name="Kenerley C.M."/>
            <person name="Monte E."/>
            <person name="Baker S.E."/>
            <person name="Grigoriev I.V."/>
        </authorList>
    </citation>
    <scope>NUCLEOTIDE SEQUENCE [LARGE SCALE GENOMIC DNA]</scope>
    <source>
        <strain evidence="11">ATCC 20476 / IMI 206040</strain>
    </source>
</reference>
<evidence type="ECO:0000256" key="6">
    <source>
        <dbReference type="ARBA" id="ARBA00023006"/>
    </source>
</evidence>
<evidence type="ECO:0000256" key="7">
    <source>
        <dbReference type="SAM" id="MobiDB-lite"/>
    </source>
</evidence>
<dbReference type="PANTHER" id="PTHR40012:SF1">
    <property type="entry name" value="AUTOPHAGY-RELATED PROTEIN 29"/>
    <property type="match status" value="1"/>
</dbReference>
<dbReference type="GO" id="GO:0000407">
    <property type="term" value="C:phagophore assembly site"/>
    <property type="evidence" value="ECO:0007669"/>
    <property type="project" value="UniProtKB-SubCell"/>
</dbReference>
<dbReference type="PANTHER" id="PTHR40012">
    <property type="entry name" value="AUTOPHAGY-RELATED PROTEIN 29"/>
    <property type="match status" value="1"/>
</dbReference>
<gene>
    <name evidence="10" type="ORF">TRIATDRAFT_152427</name>
</gene>
<dbReference type="EMBL" id="ABDG02000023">
    <property type="protein sequence ID" value="EHK45852.1"/>
    <property type="molecule type" value="Genomic_DNA"/>
</dbReference>
<feature type="compositionally biased region" description="Polar residues" evidence="7">
    <location>
        <begin position="316"/>
        <end position="330"/>
    </location>
</feature>